<evidence type="ECO:0000256" key="1">
    <source>
        <dbReference type="ARBA" id="ARBA00007469"/>
    </source>
</evidence>
<dbReference type="SUPFAM" id="SSF55895">
    <property type="entry name" value="Ribonuclease Rh-like"/>
    <property type="match status" value="1"/>
</dbReference>
<sequence>MIGVIFIVSALGTWCDSYTKYEVSKESKYMLSYNWIGGMCSIEKCSIPKDKVIIEDGMVLNGLAVIEDGTTKKCCDFDGRRDDLESFIPNLINHNYFYQSEISNYWSGYSECDIAAKSYVIHGTCLPKEYHTPYGYFNATLLLFQNYNVWTTLRHYNYITGKQYVYSKQKINDLLSVRGFLAPVQWRCENPEDKQMLTSVNVCFTPSADKFLQTECPEITGQQQCPDYFYFAEMPPTPRETKCAY</sequence>
<proteinExistence type="inferred from homology"/>
<evidence type="ECO:0000313" key="5">
    <source>
        <dbReference type="Proteomes" id="UP001628156"/>
    </source>
</evidence>
<feature type="chain" id="PRO_5047320288" evidence="3">
    <location>
        <begin position="16"/>
        <end position="245"/>
    </location>
</feature>
<evidence type="ECO:0000256" key="3">
    <source>
        <dbReference type="SAM" id="SignalP"/>
    </source>
</evidence>
<keyword evidence="3" id="KW-0732">Signal</keyword>
<protein>
    <submittedName>
        <fullName evidence="4">Uncharacterized protein</fullName>
    </submittedName>
</protein>
<organism evidence="4 5">
    <name type="scientific">Entamoeba nuttalli</name>
    <dbReference type="NCBI Taxonomy" id="412467"/>
    <lineage>
        <taxon>Eukaryota</taxon>
        <taxon>Amoebozoa</taxon>
        <taxon>Evosea</taxon>
        <taxon>Archamoebae</taxon>
        <taxon>Mastigamoebida</taxon>
        <taxon>Entamoebidae</taxon>
        <taxon>Entamoeba</taxon>
    </lineage>
</organism>
<dbReference type="InterPro" id="IPR001568">
    <property type="entry name" value="RNase_T2-like"/>
</dbReference>
<evidence type="ECO:0000256" key="2">
    <source>
        <dbReference type="RuleBase" id="RU004328"/>
    </source>
</evidence>
<keyword evidence="5" id="KW-1185">Reference proteome</keyword>
<dbReference type="Gene3D" id="3.90.730.10">
    <property type="entry name" value="Ribonuclease T2-like"/>
    <property type="match status" value="1"/>
</dbReference>
<comment type="similarity">
    <text evidence="1 2">Belongs to the RNase T2 family.</text>
</comment>
<evidence type="ECO:0000313" key="4">
    <source>
        <dbReference type="EMBL" id="GAB1218998.1"/>
    </source>
</evidence>
<dbReference type="PANTHER" id="PTHR11240:SF22">
    <property type="entry name" value="RIBONUCLEASE T2"/>
    <property type="match status" value="1"/>
</dbReference>
<dbReference type="EMBL" id="BAAFRS010000010">
    <property type="protein sequence ID" value="GAB1218998.1"/>
    <property type="molecule type" value="Genomic_DNA"/>
</dbReference>
<dbReference type="InterPro" id="IPR036430">
    <property type="entry name" value="RNase_T2-like_sf"/>
</dbReference>
<dbReference type="Proteomes" id="UP001628156">
    <property type="component" value="Unassembled WGS sequence"/>
</dbReference>
<name>A0ABQ0D826_9EUKA</name>
<reference evidence="4 5" key="1">
    <citation type="journal article" date="2019" name="PLoS Negl. Trop. Dis.">
        <title>Whole genome sequencing of Entamoeba nuttalli reveals mammalian host-related molecular signatures and a novel octapeptide-repeat surface protein.</title>
        <authorList>
            <person name="Tanaka M."/>
            <person name="Makiuchi T."/>
            <person name="Komiyama T."/>
            <person name="Shiina T."/>
            <person name="Osaki K."/>
            <person name="Tachibana H."/>
        </authorList>
    </citation>
    <scope>NUCLEOTIDE SEQUENCE [LARGE SCALE GENOMIC DNA]</scope>
    <source>
        <strain evidence="4 5">P19-061405</strain>
    </source>
</reference>
<comment type="caution">
    <text evidence="4">The sequence shown here is derived from an EMBL/GenBank/DDBJ whole genome shotgun (WGS) entry which is preliminary data.</text>
</comment>
<gene>
    <name evidence="4" type="ORF">ENUP19_0010G0044</name>
</gene>
<feature type="signal peptide" evidence="3">
    <location>
        <begin position="1"/>
        <end position="15"/>
    </location>
</feature>
<dbReference type="PANTHER" id="PTHR11240">
    <property type="entry name" value="RIBONUCLEASE T2"/>
    <property type="match status" value="1"/>
</dbReference>
<accession>A0ABQ0D826</accession>
<dbReference type="Pfam" id="PF00445">
    <property type="entry name" value="Ribonuclease_T2"/>
    <property type="match status" value="1"/>
</dbReference>